<evidence type="ECO:0000313" key="2">
    <source>
        <dbReference type="EMBL" id="CAI9930664.1"/>
    </source>
</evidence>
<name>A0AA86P581_9EUKA</name>
<accession>A0AA86P581</accession>
<comment type="caution">
    <text evidence="2">The sequence shown here is derived from an EMBL/GenBank/DDBJ whole genome shotgun (WGS) entry which is preliminary data.</text>
</comment>
<proteinExistence type="predicted"/>
<organism evidence="2">
    <name type="scientific">Hexamita inflata</name>
    <dbReference type="NCBI Taxonomy" id="28002"/>
    <lineage>
        <taxon>Eukaryota</taxon>
        <taxon>Metamonada</taxon>
        <taxon>Diplomonadida</taxon>
        <taxon>Hexamitidae</taxon>
        <taxon>Hexamitinae</taxon>
        <taxon>Hexamita</taxon>
    </lineage>
</organism>
<dbReference type="Proteomes" id="UP001642409">
    <property type="component" value="Unassembled WGS sequence"/>
</dbReference>
<evidence type="ECO:0000256" key="1">
    <source>
        <dbReference type="SAM" id="MobiDB-lite"/>
    </source>
</evidence>
<dbReference type="EMBL" id="CAXDID020000005">
    <property type="protein sequence ID" value="CAL5974618.1"/>
    <property type="molecule type" value="Genomic_DNA"/>
</dbReference>
<dbReference type="AlphaFoldDB" id="A0AA86P581"/>
<evidence type="ECO:0000313" key="3">
    <source>
        <dbReference type="EMBL" id="CAL5974618.1"/>
    </source>
</evidence>
<sequence>MMDRQVTQRQVTADQTQTQTSNTITISDEYNTMGSQQVLNNERYNSQQFDTYADIIIKKFINDKITFDELQNMIKQLCSLAEYIWQKQPSIGELRKHNVKLRLANALGNNGSISYQIAYTLLDNMIDEIIKNNTKRQLKQIACNLLKVSVKASGLFEQCLK</sequence>
<keyword evidence="4" id="KW-1185">Reference proteome</keyword>
<feature type="compositionally biased region" description="Polar residues" evidence="1">
    <location>
        <begin position="1"/>
        <end position="14"/>
    </location>
</feature>
<protein>
    <submittedName>
        <fullName evidence="2">Uncharacterized protein</fullName>
    </submittedName>
</protein>
<feature type="region of interest" description="Disordered" evidence="1">
    <location>
        <begin position="1"/>
        <end position="23"/>
    </location>
</feature>
<reference evidence="2" key="1">
    <citation type="submission" date="2023-06" db="EMBL/GenBank/DDBJ databases">
        <authorList>
            <person name="Kurt Z."/>
        </authorList>
    </citation>
    <scope>NUCLEOTIDE SEQUENCE</scope>
</reference>
<evidence type="ECO:0000313" key="4">
    <source>
        <dbReference type="Proteomes" id="UP001642409"/>
    </source>
</evidence>
<gene>
    <name evidence="2" type="ORF">HINF_LOCUS18309</name>
    <name evidence="3" type="ORF">HINF_LOCUS2943</name>
</gene>
<dbReference type="EMBL" id="CATOUU010000464">
    <property type="protein sequence ID" value="CAI9930664.1"/>
    <property type="molecule type" value="Genomic_DNA"/>
</dbReference>
<reference evidence="3 4" key="2">
    <citation type="submission" date="2024-07" db="EMBL/GenBank/DDBJ databases">
        <authorList>
            <person name="Akdeniz Z."/>
        </authorList>
    </citation>
    <scope>NUCLEOTIDE SEQUENCE [LARGE SCALE GENOMIC DNA]</scope>
</reference>